<gene>
    <name evidence="3" type="ORF">GFSPODELE1_LOCUS2899</name>
</gene>
<evidence type="ECO:0000259" key="2">
    <source>
        <dbReference type="Pfam" id="PF20152"/>
    </source>
</evidence>
<protein>
    <recommendedName>
        <fullName evidence="2">DUF6534 domain-containing protein</fullName>
    </recommendedName>
</protein>
<dbReference type="Proteomes" id="UP001497453">
    <property type="component" value="Chromosome 2"/>
</dbReference>
<feature type="transmembrane region" description="Helical" evidence="1">
    <location>
        <begin position="20"/>
        <end position="42"/>
    </location>
</feature>
<evidence type="ECO:0000313" key="3">
    <source>
        <dbReference type="EMBL" id="CAL1699894.1"/>
    </source>
</evidence>
<keyword evidence="1" id="KW-0472">Membrane</keyword>
<dbReference type="EMBL" id="OZ037945">
    <property type="protein sequence ID" value="CAL1699894.1"/>
    <property type="molecule type" value="Genomic_DNA"/>
</dbReference>
<organism evidence="3 4">
    <name type="scientific">Somion occarium</name>
    <dbReference type="NCBI Taxonomy" id="3059160"/>
    <lineage>
        <taxon>Eukaryota</taxon>
        <taxon>Fungi</taxon>
        <taxon>Dikarya</taxon>
        <taxon>Basidiomycota</taxon>
        <taxon>Agaricomycotina</taxon>
        <taxon>Agaricomycetes</taxon>
        <taxon>Polyporales</taxon>
        <taxon>Cerrenaceae</taxon>
        <taxon>Somion</taxon>
    </lineage>
</organism>
<evidence type="ECO:0000256" key="1">
    <source>
        <dbReference type="SAM" id="Phobius"/>
    </source>
</evidence>
<reference evidence="4" key="1">
    <citation type="submission" date="2024-04" db="EMBL/GenBank/DDBJ databases">
        <authorList>
            <person name="Shaw F."/>
            <person name="Minotto A."/>
        </authorList>
    </citation>
    <scope>NUCLEOTIDE SEQUENCE [LARGE SCALE GENOMIC DNA]</scope>
</reference>
<proteinExistence type="predicted"/>
<feature type="transmembrane region" description="Helical" evidence="1">
    <location>
        <begin position="163"/>
        <end position="187"/>
    </location>
</feature>
<feature type="domain" description="DUF6534" evidence="2">
    <location>
        <begin position="173"/>
        <end position="258"/>
    </location>
</feature>
<feature type="transmembrane region" description="Helical" evidence="1">
    <location>
        <begin position="54"/>
        <end position="79"/>
    </location>
</feature>
<feature type="transmembrane region" description="Helical" evidence="1">
    <location>
        <begin position="91"/>
        <end position="113"/>
    </location>
</feature>
<keyword evidence="1" id="KW-0812">Transmembrane</keyword>
<keyword evidence="4" id="KW-1185">Reference proteome</keyword>
<dbReference type="InterPro" id="IPR045339">
    <property type="entry name" value="DUF6534"/>
</dbReference>
<accession>A0ABP1CZJ0</accession>
<feature type="transmembrane region" description="Helical" evidence="1">
    <location>
        <begin position="125"/>
        <end position="143"/>
    </location>
</feature>
<sequence length="335" mass="37360">MQMSSINSTVRLTHVPSRAILLGSLLGALLSGIVAMQVFLYFKLYSDDPLRFRGLVLFIWLLDILHTAMACASNWSYLIAHFGDDNVADSIMWPTAVTVALTAFITFFVQSFFAYRIFTLSKNWFITLPIGILTTARLAAALVSTSKMIELGHFSEFVHSIGWVFTMGLSLATTVDVMVTFTLCWYLNKSRTGFQSMEAIVDSIILYTIETNSLTCITTAISLICWISMPRNLIFLGLHFGISKLYANTLLATLNARKALRGRSESTRNLSEYSLSLVAQNHGPGFIRRLESSPPRGTQSLTKTVQIRVEETVQHHVDASYLEPKSFAEGRNGDK</sequence>
<name>A0ABP1CZJ0_9APHY</name>
<keyword evidence="1" id="KW-1133">Transmembrane helix</keyword>
<dbReference type="PANTHER" id="PTHR40465">
    <property type="entry name" value="CHROMOSOME 1, WHOLE GENOME SHOTGUN SEQUENCE"/>
    <property type="match status" value="1"/>
</dbReference>
<evidence type="ECO:0000313" key="4">
    <source>
        <dbReference type="Proteomes" id="UP001497453"/>
    </source>
</evidence>
<dbReference type="Pfam" id="PF20152">
    <property type="entry name" value="DUF6534"/>
    <property type="match status" value="1"/>
</dbReference>
<feature type="transmembrane region" description="Helical" evidence="1">
    <location>
        <begin position="199"/>
        <end position="227"/>
    </location>
</feature>
<dbReference type="PANTHER" id="PTHR40465:SF1">
    <property type="entry name" value="DUF6534 DOMAIN-CONTAINING PROTEIN"/>
    <property type="match status" value="1"/>
</dbReference>